<dbReference type="SUPFAM" id="SSF53335">
    <property type="entry name" value="S-adenosyl-L-methionine-dependent methyltransferases"/>
    <property type="match status" value="1"/>
</dbReference>
<keyword evidence="1 3" id="KW-0489">Methyltransferase</keyword>
<comment type="function">
    <text evidence="3">Specifically methylates the guanine in position 966 of 16S rRNA in the assembled 30S particle.</text>
</comment>
<dbReference type="GO" id="GO:0008168">
    <property type="term" value="F:methyltransferase activity"/>
    <property type="evidence" value="ECO:0007669"/>
    <property type="project" value="UniProtKB-KW"/>
</dbReference>
<comment type="similarity">
    <text evidence="3">Belongs to the methyltransferase superfamily. RsmD family.</text>
</comment>
<dbReference type="Proteomes" id="UP001156627">
    <property type="component" value="Unassembled WGS sequence"/>
</dbReference>
<dbReference type="InterPro" id="IPR029063">
    <property type="entry name" value="SAM-dependent_MTases_sf"/>
</dbReference>
<name>A0ABQ5XC83_9GAMM</name>
<keyword evidence="3" id="KW-0698">rRNA processing</keyword>
<comment type="caution">
    <text evidence="4">The sequence shown here is derived from an EMBL/GenBank/DDBJ whole genome shotgun (WGS) entry which is preliminary data.</text>
</comment>
<comment type="catalytic activity">
    <reaction evidence="3">
        <text>guanosine(966) in 16S rRNA + S-adenosyl-L-methionine = N(2)-methylguanosine(966) in 16S rRNA + S-adenosyl-L-homocysteine + H(+)</text>
        <dbReference type="Rhea" id="RHEA:23548"/>
        <dbReference type="Rhea" id="RHEA-COMP:10211"/>
        <dbReference type="Rhea" id="RHEA-COMP:10212"/>
        <dbReference type="ChEBI" id="CHEBI:15378"/>
        <dbReference type="ChEBI" id="CHEBI:57856"/>
        <dbReference type="ChEBI" id="CHEBI:59789"/>
        <dbReference type="ChEBI" id="CHEBI:74269"/>
        <dbReference type="ChEBI" id="CHEBI:74481"/>
        <dbReference type="EC" id="2.1.1.171"/>
    </reaction>
</comment>
<dbReference type="NCBIfam" id="TIGR00095">
    <property type="entry name" value="16S rRNA (guanine(966)-N(2))-methyltransferase RsmD"/>
    <property type="match status" value="1"/>
</dbReference>
<evidence type="ECO:0000256" key="1">
    <source>
        <dbReference type="ARBA" id="ARBA00022603"/>
    </source>
</evidence>
<dbReference type="GO" id="GO:0032259">
    <property type="term" value="P:methylation"/>
    <property type="evidence" value="ECO:0007669"/>
    <property type="project" value="UniProtKB-KW"/>
</dbReference>
<accession>A0ABQ5XC83</accession>
<dbReference type="InterPro" id="IPR004398">
    <property type="entry name" value="RNA_MeTrfase_RsmD"/>
</dbReference>
<keyword evidence="3" id="KW-0949">S-adenosyl-L-methionine</keyword>
<dbReference type="PANTHER" id="PTHR43542">
    <property type="entry name" value="METHYLTRANSFERASE"/>
    <property type="match status" value="1"/>
</dbReference>
<organism evidence="4 5">
    <name type="scientific">Dyella flagellata</name>
    <dbReference type="NCBI Taxonomy" id="1867833"/>
    <lineage>
        <taxon>Bacteria</taxon>
        <taxon>Pseudomonadati</taxon>
        <taxon>Pseudomonadota</taxon>
        <taxon>Gammaproteobacteria</taxon>
        <taxon>Lysobacterales</taxon>
        <taxon>Rhodanobacteraceae</taxon>
        <taxon>Dyella</taxon>
    </lineage>
</organism>
<keyword evidence="2 3" id="KW-0808">Transferase</keyword>
<dbReference type="Pfam" id="PF03602">
    <property type="entry name" value="Cons_hypoth95"/>
    <property type="match status" value="1"/>
</dbReference>
<gene>
    <name evidence="4" type="ORF">GCM10007898_24250</name>
</gene>
<sequence>MKAMPGRIRIIGGNLRNSRLNVPDLPGLRPTPERVRETLFNWLAPTITGVRALDLCAGTGALGIEALSRGAAAVQFVEPERALAEALRGNLARLRADTAEVALMDATQFLRGTPRAYGLAFLDPPFAAQLWTPLARLMEQGGWLAEGAQVYVESPRDQPLALPPSWVLHREGHAGEVRYALYRRSQNDPLS</sequence>
<dbReference type="RefSeq" id="WP_284332297.1">
    <property type="nucleotide sequence ID" value="NZ_BSOA01000022.1"/>
</dbReference>
<reference evidence="5" key="1">
    <citation type="journal article" date="2019" name="Int. J. Syst. Evol. Microbiol.">
        <title>The Global Catalogue of Microorganisms (GCM) 10K type strain sequencing project: providing services to taxonomists for standard genome sequencing and annotation.</title>
        <authorList>
            <consortium name="The Broad Institute Genomics Platform"/>
            <consortium name="The Broad Institute Genome Sequencing Center for Infectious Disease"/>
            <person name="Wu L."/>
            <person name="Ma J."/>
        </authorList>
    </citation>
    <scope>NUCLEOTIDE SEQUENCE [LARGE SCALE GENOMIC DNA]</scope>
    <source>
        <strain evidence="5">NBRC 111981</strain>
    </source>
</reference>
<evidence type="ECO:0000313" key="4">
    <source>
        <dbReference type="EMBL" id="GLQ88854.1"/>
    </source>
</evidence>
<dbReference type="PANTHER" id="PTHR43542:SF1">
    <property type="entry name" value="METHYLTRANSFERASE"/>
    <property type="match status" value="1"/>
</dbReference>
<keyword evidence="5" id="KW-1185">Reference proteome</keyword>
<evidence type="ECO:0000256" key="2">
    <source>
        <dbReference type="ARBA" id="ARBA00022679"/>
    </source>
</evidence>
<evidence type="ECO:0000313" key="5">
    <source>
        <dbReference type="Proteomes" id="UP001156627"/>
    </source>
</evidence>
<protein>
    <recommendedName>
        <fullName evidence="3">Ribosomal RNA small subunit methyltransferase D</fullName>
        <ecNumber evidence="3">2.1.1.171</ecNumber>
    </recommendedName>
</protein>
<dbReference type="PIRSF" id="PIRSF004553">
    <property type="entry name" value="CHP00095"/>
    <property type="match status" value="1"/>
</dbReference>
<evidence type="ECO:0000256" key="3">
    <source>
        <dbReference type="PIRNR" id="PIRNR004553"/>
    </source>
</evidence>
<dbReference type="Gene3D" id="3.40.50.150">
    <property type="entry name" value="Vaccinia Virus protein VP39"/>
    <property type="match status" value="1"/>
</dbReference>
<dbReference type="CDD" id="cd02440">
    <property type="entry name" value="AdoMet_MTases"/>
    <property type="match status" value="1"/>
</dbReference>
<dbReference type="EC" id="2.1.1.171" evidence="3"/>
<dbReference type="EMBL" id="BSOA01000022">
    <property type="protein sequence ID" value="GLQ88854.1"/>
    <property type="molecule type" value="Genomic_DNA"/>
</dbReference>
<proteinExistence type="inferred from homology"/>